<sequence length="147" mass="17200">MEEPLGLSYLLGIVGGVLAAFLILFLLCIHVVRTKKCCFKGRSTYNTKEKDRYKITACGAVTIMFYTRKLNYCRMTGLFNNNNIKENNLIKLLGYLELFYAFYGHMNRNRKIFFHVLESSLLDTKLKEKFCNNINNKHFPELKEHNV</sequence>
<dbReference type="VEuPathDB" id="VectorBase:CSON006587"/>
<protein>
    <submittedName>
        <fullName evidence="2">CSON006587 protein</fullName>
    </submittedName>
</protein>
<dbReference type="AlphaFoldDB" id="A0A336MUZ8"/>
<dbReference type="EMBL" id="UFQT01002470">
    <property type="protein sequence ID" value="SSX33535.1"/>
    <property type="molecule type" value="Genomic_DNA"/>
</dbReference>
<organism evidence="2">
    <name type="scientific">Culicoides sonorensis</name>
    <name type="common">Biting midge</name>
    <dbReference type="NCBI Taxonomy" id="179676"/>
    <lineage>
        <taxon>Eukaryota</taxon>
        <taxon>Metazoa</taxon>
        <taxon>Ecdysozoa</taxon>
        <taxon>Arthropoda</taxon>
        <taxon>Hexapoda</taxon>
        <taxon>Insecta</taxon>
        <taxon>Pterygota</taxon>
        <taxon>Neoptera</taxon>
        <taxon>Endopterygota</taxon>
        <taxon>Diptera</taxon>
        <taxon>Nematocera</taxon>
        <taxon>Chironomoidea</taxon>
        <taxon>Ceratopogonidae</taxon>
        <taxon>Ceratopogoninae</taxon>
        <taxon>Culicoides</taxon>
        <taxon>Monoculicoides</taxon>
    </lineage>
</organism>
<feature type="transmembrane region" description="Helical" evidence="1">
    <location>
        <begin position="6"/>
        <end position="32"/>
    </location>
</feature>
<keyword evidence="1" id="KW-1133">Transmembrane helix</keyword>
<gene>
    <name evidence="2" type="primary">CSON006587</name>
</gene>
<keyword evidence="1" id="KW-0812">Transmembrane</keyword>
<name>A0A336MUZ8_CULSO</name>
<evidence type="ECO:0000256" key="1">
    <source>
        <dbReference type="SAM" id="Phobius"/>
    </source>
</evidence>
<keyword evidence="1" id="KW-0472">Membrane</keyword>
<evidence type="ECO:0000313" key="2">
    <source>
        <dbReference type="EMBL" id="SSX33535.1"/>
    </source>
</evidence>
<accession>A0A336MUZ8</accession>
<proteinExistence type="predicted"/>
<reference evidence="2" key="1">
    <citation type="submission" date="2018-07" db="EMBL/GenBank/DDBJ databases">
        <authorList>
            <person name="Quirk P.G."/>
            <person name="Krulwich T.A."/>
        </authorList>
    </citation>
    <scope>NUCLEOTIDE SEQUENCE</scope>
</reference>